<reference evidence="1" key="2">
    <citation type="submission" date="2020-06" db="EMBL/GenBank/DDBJ databases">
        <title>Helianthus annuus Genome sequencing and assembly Release 2.</title>
        <authorList>
            <person name="Gouzy J."/>
            <person name="Langlade N."/>
            <person name="Munos S."/>
        </authorList>
    </citation>
    <scope>NUCLEOTIDE SEQUENCE</scope>
    <source>
        <tissue evidence="1">Leaves</tissue>
    </source>
</reference>
<protein>
    <submittedName>
        <fullName evidence="1">Uncharacterized protein</fullName>
    </submittedName>
</protein>
<evidence type="ECO:0000313" key="2">
    <source>
        <dbReference type="Proteomes" id="UP000215914"/>
    </source>
</evidence>
<comment type="caution">
    <text evidence="1">The sequence shown here is derived from an EMBL/GenBank/DDBJ whole genome shotgun (WGS) entry which is preliminary data.</text>
</comment>
<name>A0A9K3J755_HELAN</name>
<dbReference type="AlphaFoldDB" id="A0A9K3J755"/>
<accession>A0A9K3J755</accession>
<dbReference type="Gramene" id="mRNA:HanXRQr2_Chr04g0157261">
    <property type="protein sequence ID" value="CDS:HanXRQr2_Chr04g0157261.1"/>
    <property type="gene ID" value="HanXRQr2_Chr04g0157261"/>
</dbReference>
<organism evidence="1 2">
    <name type="scientific">Helianthus annuus</name>
    <name type="common">Common sunflower</name>
    <dbReference type="NCBI Taxonomy" id="4232"/>
    <lineage>
        <taxon>Eukaryota</taxon>
        <taxon>Viridiplantae</taxon>
        <taxon>Streptophyta</taxon>
        <taxon>Embryophyta</taxon>
        <taxon>Tracheophyta</taxon>
        <taxon>Spermatophyta</taxon>
        <taxon>Magnoliopsida</taxon>
        <taxon>eudicotyledons</taxon>
        <taxon>Gunneridae</taxon>
        <taxon>Pentapetalae</taxon>
        <taxon>asterids</taxon>
        <taxon>campanulids</taxon>
        <taxon>Asterales</taxon>
        <taxon>Asteraceae</taxon>
        <taxon>Asteroideae</taxon>
        <taxon>Heliantheae alliance</taxon>
        <taxon>Heliantheae</taxon>
        <taxon>Helianthus</taxon>
    </lineage>
</organism>
<dbReference type="Proteomes" id="UP000215914">
    <property type="component" value="Unassembled WGS sequence"/>
</dbReference>
<reference evidence="1" key="1">
    <citation type="journal article" date="2017" name="Nature">
        <title>The sunflower genome provides insights into oil metabolism, flowering and Asterid evolution.</title>
        <authorList>
            <person name="Badouin H."/>
            <person name="Gouzy J."/>
            <person name="Grassa C.J."/>
            <person name="Murat F."/>
            <person name="Staton S.E."/>
            <person name="Cottret L."/>
            <person name="Lelandais-Briere C."/>
            <person name="Owens G.L."/>
            <person name="Carrere S."/>
            <person name="Mayjonade B."/>
            <person name="Legrand L."/>
            <person name="Gill N."/>
            <person name="Kane N.C."/>
            <person name="Bowers J.E."/>
            <person name="Hubner S."/>
            <person name="Bellec A."/>
            <person name="Berard A."/>
            <person name="Berges H."/>
            <person name="Blanchet N."/>
            <person name="Boniface M.C."/>
            <person name="Brunel D."/>
            <person name="Catrice O."/>
            <person name="Chaidir N."/>
            <person name="Claudel C."/>
            <person name="Donnadieu C."/>
            <person name="Faraut T."/>
            <person name="Fievet G."/>
            <person name="Helmstetter N."/>
            <person name="King M."/>
            <person name="Knapp S.J."/>
            <person name="Lai Z."/>
            <person name="Le Paslier M.C."/>
            <person name="Lippi Y."/>
            <person name="Lorenzon L."/>
            <person name="Mandel J.R."/>
            <person name="Marage G."/>
            <person name="Marchand G."/>
            <person name="Marquand E."/>
            <person name="Bret-Mestries E."/>
            <person name="Morien E."/>
            <person name="Nambeesan S."/>
            <person name="Nguyen T."/>
            <person name="Pegot-Espagnet P."/>
            <person name="Pouilly N."/>
            <person name="Raftis F."/>
            <person name="Sallet E."/>
            <person name="Schiex T."/>
            <person name="Thomas J."/>
            <person name="Vandecasteele C."/>
            <person name="Vares D."/>
            <person name="Vear F."/>
            <person name="Vautrin S."/>
            <person name="Crespi M."/>
            <person name="Mangin B."/>
            <person name="Burke J.M."/>
            <person name="Salse J."/>
            <person name="Munos S."/>
            <person name="Vincourt P."/>
            <person name="Rieseberg L.H."/>
            <person name="Langlade N.B."/>
        </authorList>
    </citation>
    <scope>NUCLEOTIDE SEQUENCE</scope>
    <source>
        <tissue evidence="1">Leaves</tissue>
    </source>
</reference>
<evidence type="ECO:0000313" key="1">
    <source>
        <dbReference type="EMBL" id="KAF5809447.1"/>
    </source>
</evidence>
<sequence>MEKGVEYDSKAEVDEGRLLLIVLTKVRHFCLHLLVISVKPLTFQPQDTNPGG</sequence>
<dbReference type="EMBL" id="MNCJ02000319">
    <property type="protein sequence ID" value="KAF5809447.1"/>
    <property type="molecule type" value="Genomic_DNA"/>
</dbReference>
<gene>
    <name evidence="1" type="ORF">HanXRQr2_Chr04g0157261</name>
</gene>
<keyword evidence="2" id="KW-1185">Reference proteome</keyword>
<proteinExistence type="predicted"/>